<feature type="domain" description="Enoyl-CoA hydratase/isomerase" evidence="4">
    <location>
        <begin position="18"/>
        <end position="358"/>
    </location>
</feature>
<accession>A0A432Z872</accession>
<evidence type="ECO:0000256" key="1">
    <source>
        <dbReference type="ARBA" id="ARBA00001709"/>
    </source>
</evidence>
<organism evidence="5 6">
    <name type="scientific">Pseudidiomarina sediminum</name>
    <dbReference type="NCBI Taxonomy" id="431675"/>
    <lineage>
        <taxon>Bacteria</taxon>
        <taxon>Pseudomonadati</taxon>
        <taxon>Pseudomonadota</taxon>
        <taxon>Gammaproteobacteria</taxon>
        <taxon>Alteromonadales</taxon>
        <taxon>Idiomarinaceae</taxon>
        <taxon>Pseudidiomarina</taxon>
    </lineage>
</organism>
<comment type="caution">
    <text evidence="5">The sequence shown here is derived from an EMBL/GenBank/DDBJ whole genome shotgun (WGS) entry which is preliminary data.</text>
</comment>
<keyword evidence="3" id="KW-0378">Hydrolase</keyword>
<gene>
    <name evidence="5" type="ORF">CWI80_01640</name>
</gene>
<reference evidence="6" key="1">
    <citation type="journal article" date="2018" name="Front. Microbiol.">
        <title>Genome-Based Analysis Reveals the Taxonomy and Diversity of the Family Idiomarinaceae.</title>
        <authorList>
            <person name="Liu Y."/>
            <person name="Lai Q."/>
            <person name="Shao Z."/>
        </authorList>
    </citation>
    <scope>NUCLEOTIDE SEQUENCE [LARGE SCALE GENOMIC DNA]</scope>
    <source>
        <strain evidence="6">c121</strain>
    </source>
</reference>
<evidence type="ECO:0000259" key="4">
    <source>
        <dbReference type="Pfam" id="PF16113"/>
    </source>
</evidence>
<dbReference type="InterPro" id="IPR032259">
    <property type="entry name" value="HIBYL-CoA-H"/>
</dbReference>
<keyword evidence="6" id="KW-1185">Reference proteome</keyword>
<dbReference type="Proteomes" id="UP000287022">
    <property type="component" value="Unassembled WGS sequence"/>
</dbReference>
<evidence type="ECO:0000313" key="5">
    <source>
        <dbReference type="EMBL" id="RUO74089.1"/>
    </source>
</evidence>
<dbReference type="InterPro" id="IPR029045">
    <property type="entry name" value="ClpP/crotonase-like_dom_sf"/>
</dbReference>
<keyword evidence="5" id="KW-0413">Isomerase</keyword>
<dbReference type="RefSeq" id="WP_026862046.1">
    <property type="nucleotide sequence ID" value="NZ_PIQE01000001.1"/>
</dbReference>
<dbReference type="Pfam" id="PF16113">
    <property type="entry name" value="ECH_2"/>
    <property type="match status" value="1"/>
</dbReference>
<dbReference type="EC" id="3.1.2.4" evidence="2"/>
<evidence type="ECO:0000313" key="6">
    <source>
        <dbReference type="Proteomes" id="UP000287022"/>
    </source>
</evidence>
<dbReference type="AlphaFoldDB" id="A0A432Z872"/>
<dbReference type="InterPro" id="IPR045004">
    <property type="entry name" value="ECH_dom"/>
</dbReference>
<dbReference type="PANTHER" id="PTHR43176">
    <property type="entry name" value="3-HYDROXYISOBUTYRYL-COA HYDROLASE-RELATED"/>
    <property type="match status" value="1"/>
</dbReference>
<evidence type="ECO:0000256" key="2">
    <source>
        <dbReference type="ARBA" id="ARBA00011915"/>
    </source>
</evidence>
<dbReference type="GO" id="GO:0006574">
    <property type="term" value="P:L-valine catabolic process"/>
    <property type="evidence" value="ECO:0007669"/>
    <property type="project" value="TreeGrafter"/>
</dbReference>
<dbReference type="PANTHER" id="PTHR43176:SF3">
    <property type="entry name" value="3-HYDROXYISOBUTYRYL-COA HYDROLASE, MITOCHONDRIAL"/>
    <property type="match status" value="1"/>
</dbReference>
<comment type="catalytic activity">
    <reaction evidence="1">
        <text>3-hydroxy-2-methylpropanoyl-CoA + H2O = 3-hydroxy-2-methylpropanoate + CoA + H(+)</text>
        <dbReference type="Rhea" id="RHEA:20888"/>
        <dbReference type="ChEBI" id="CHEBI:11805"/>
        <dbReference type="ChEBI" id="CHEBI:15377"/>
        <dbReference type="ChEBI" id="CHEBI:15378"/>
        <dbReference type="ChEBI" id="CHEBI:57287"/>
        <dbReference type="ChEBI" id="CHEBI:57340"/>
        <dbReference type="EC" id="3.1.2.4"/>
    </reaction>
</comment>
<name>A0A432Z872_9GAMM</name>
<dbReference type="SUPFAM" id="SSF52096">
    <property type="entry name" value="ClpP/crotonase"/>
    <property type="match status" value="1"/>
</dbReference>
<dbReference type="STRING" id="1122124.GCA_000423165_01070"/>
<dbReference type="Gene3D" id="3.90.226.10">
    <property type="entry name" value="2-enoyl-CoA Hydratase, Chain A, domain 1"/>
    <property type="match status" value="1"/>
</dbReference>
<dbReference type="GO" id="GO:0016853">
    <property type="term" value="F:isomerase activity"/>
    <property type="evidence" value="ECO:0007669"/>
    <property type="project" value="UniProtKB-KW"/>
</dbReference>
<dbReference type="CDD" id="cd06558">
    <property type="entry name" value="crotonase-like"/>
    <property type="match status" value="1"/>
</dbReference>
<dbReference type="GO" id="GO:0005829">
    <property type="term" value="C:cytosol"/>
    <property type="evidence" value="ECO:0007669"/>
    <property type="project" value="TreeGrafter"/>
</dbReference>
<dbReference type="NCBIfam" id="NF004127">
    <property type="entry name" value="PRK05617.1"/>
    <property type="match status" value="1"/>
</dbReference>
<dbReference type="EMBL" id="PIQE01000001">
    <property type="protein sequence ID" value="RUO74089.1"/>
    <property type="molecule type" value="Genomic_DNA"/>
</dbReference>
<evidence type="ECO:0000256" key="3">
    <source>
        <dbReference type="ARBA" id="ARBA00022801"/>
    </source>
</evidence>
<sequence>MMTVVQFEERAAGGDKRIGIARLNSEKSLNALSLPMIQLLLPQLKAWAEDDGIACVWLEGAGEKAFCAGGDIVAMYNAMREQPGELVDDVAEFFGQEYRLDYAIHTFPKPFIVWGDGIVMGGGMGLMNGGSHRIVTERSLLAMPEITIGLYPDVGATHFLNQMPKGCGLFLGLTGAHMNASDALFLKLADHFVASSAKQEVLDALSAVTWGDTASLNREKVSDVLNAQGDRDSKLRPAAQVEPNHALIQSLTDGDEVTTVVNAITGLETEDKWLGRAAKTLARGCPMTAHIVWNQLHVGKDLSLADCFRLETTLSAQCAARGDFAEGIRALLIDKDKQPKWQHASVADVAAEDVDAFFTSPWSAGEHPLADL</sequence>
<proteinExistence type="predicted"/>
<dbReference type="GO" id="GO:0003860">
    <property type="term" value="F:3-hydroxyisobutyryl-CoA hydrolase activity"/>
    <property type="evidence" value="ECO:0007669"/>
    <property type="project" value="UniProtKB-EC"/>
</dbReference>
<protein>
    <recommendedName>
        <fullName evidence="2">3-hydroxyisobutyryl-CoA hydrolase</fullName>
        <ecNumber evidence="2">3.1.2.4</ecNumber>
    </recommendedName>
</protein>